<dbReference type="RefSeq" id="WP_379995148.1">
    <property type="nucleotide sequence ID" value="NZ_JBHSGN010000061.1"/>
</dbReference>
<keyword evidence="2" id="KW-1185">Reference proteome</keyword>
<proteinExistence type="predicted"/>
<protein>
    <recommendedName>
        <fullName evidence="3">Glycoside hydrolase family 42 N-terminal domain-containing protein</fullName>
    </recommendedName>
</protein>
<comment type="caution">
    <text evidence="1">The sequence shown here is derived from an EMBL/GenBank/DDBJ whole genome shotgun (WGS) entry which is preliminary data.</text>
</comment>
<organism evidence="1 2">
    <name type="scientific">Dysgonomonas termitidis</name>
    <dbReference type="NCBI Taxonomy" id="1516126"/>
    <lineage>
        <taxon>Bacteria</taxon>
        <taxon>Pseudomonadati</taxon>
        <taxon>Bacteroidota</taxon>
        <taxon>Bacteroidia</taxon>
        <taxon>Bacteroidales</taxon>
        <taxon>Dysgonomonadaceae</taxon>
        <taxon>Dysgonomonas</taxon>
    </lineage>
</organism>
<dbReference type="Proteomes" id="UP001596023">
    <property type="component" value="Unassembled WGS sequence"/>
</dbReference>
<accession>A0ABV9KU83</accession>
<reference evidence="2" key="1">
    <citation type="journal article" date="2019" name="Int. J. Syst. Evol. Microbiol.">
        <title>The Global Catalogue of Microorganisms (GCM) 10K type strain sequencing project: providing services to taxonomists for standard genome sequencing and annotation.</title>
        <authorList>
            <consortium name="The Broad Institute Genomics Platform"/>
            <consortium name="The Broad Institute Genome Sequencing Center for Infectious Disease"/>
            <person name="Wu L."/>
            <person name="Ma J."/>
        </authorList>
    </citation>
    <scope>NUCLEOTIDE SEQUENCE [LARGE SCALE GENOMIC DNA]</scope>
    <source>
        <strain evidence="2">CCUG 66188</strain>
    </source>
</reference>
<gene>
    <name evidence="1" type="ORF">ACFO6W_08130</name>
</gene>
<name>A0ABV9KU83_9BACT</name>
<sequence>MKLLITFIVSSIIFSFSSCETKGNKKSYHFDKNGIREDVLGNYLDKSITMVYFLMPDKPEGRRTYPYHRDDIRMVKNIGAKFIGRSIYRWGGESLLNSPEFWTRAKAIITEMHAFDPEMIFQACIFEIITRDVDNVKIPVWVFEDFDLPAEDRFFSYDSMLNNEGKLVNHWHEGSSVPDISKQETQLWFYFLAGSYINLGCEAFHIGQVELMGMSDPEREAWESILKKIRNYAQLHARRNWVLIDAHVPKGDMIKDGVSLLDFNSFPLRIKEIPEKPYEGILEENYLDAIYNKSKGCITPSGWKCGNLPYLVEFDNFGRGEKPNVANLESHFVWGWDEISWFSLQPETYRNEWLRYVYKWIRKYDPDGHLEMPGFRMITCPNKSEGSYRANTRSDDCPLGYSQEEVIKELWNGK</sequence>
<dbReference type="PROSITE" id="PS51257">
    <property type="entry name" value="PROKAR_LIPOPROTEIN"/>
    <property type="match status" value="1"/>
</dbReference>
<evidence type="ECO:0000313" key="1">
    <source>
        <dbReference type="EMBL" id="MFC4673657.1"/>
    </source>
</evidence>
<evidence type="ECO:0000313" key="2">
    <source>
        <dbReference type="Proteomes" id="UP001596023"/>
    </source>
</evidence>
<evidence type="ECO:0008006" key="3">
    <source>
        <dbReference type="Google" id="ProtNLM"/>
    </source>
</evidence>
<dbReference type="EMBL" id="JBHSGN010000061">
    <property type="protein sequence ID" value="MFC4673657.1"/>
    <property type="molecule type" value="Genomic_DNA"/>
</dbReference>